<dbReference type="EMBL" id="FWWW01000077">
    <property type="protein sequence ID" value="SMB97941.1"/>
    <property type="molecule type" value="Genomic_DNA"/>
</dbReference>
<name>A0A1W1VXX6_9BACT</name>
<reference evidence="1 2" key="1">
    <citation type="submission" date="2017-04" db="EMBL/GenBank/DDBJ databases">
        <authorList>
            <person name="Afonso C.L."/>
            <person name="Miller P.J."/>
            <person name="Scott M.A."/>
            <person name="Spackman E."/>
            <person name="Goraichik I."/>
            <person name="Dimitrov K.M."/>
            <person name="Suarez D.L."/>
            <person name="Swayne D.E."/>
        </authorList>
    </citation>
    <scope>NUCLEOTIDE SEQUENCE [LARGE SCALE GENOMIC DNA]</scope>
    <source>
        <strain evidence="1 2">DSM 11622</strain>
    </source>
</reference>
<sequence>MNEDLRLSLANNAKQWLALSLSISSAEKVVFKSIHDGFLASHGPEFMVHVYRTTFEQALESMPDAERNKLLYTFREAMDKAIDEHHDIAAA</sequence>
<evidence type="ECO:0000313" key="1">
    <source>
        <dbReference type="EMBL" id="SMB97941.1"/>
    </source>
</evidence>
<proteinExistence type="predicted"/>
<dbReference type="AlphaFoldDB" id="A0A1W1VXX6"/>
<accession>A0A1W1VXX6</accession>
<keyword evidence="2" id="KW-1185">Reference proteome</keyword>
<dbReference type="RefSeq" id="WP_084446668.1">
    <property type="nucleotide sequence ID" value="NZ_FWWW01000077.1"/>
</dbReference>
<protein>
    <submittedName>
        <fullName evidence="1">Uncharacterized protein</fullName>
    </submittedName>
</protein>
<gene>
    <name evidence="1" type="ORF">SAMN00120144_2284</name>
</gene>
<dbReference type="OrthoDB" id="884373at2"/>
<evidence type="ECO:0000313" key="2">
    <source>
        <dbReference type="Proteomes" id="UP000192266"/>
    </source>
</evidence>
<organism evidence="1 2">
    <name type="scientific">Hymenobacter roseosalivarius DSM 11622</name>
    <dbReference type="NCBI Taxonomy" id="645990"/>
    <lineage>
        <taxon>Bacteria</taxon>
        <taxon>Pseudomonadati</taxon>
        <taxon>Bacteroidota</taxon>
        <taxon>Cytophagia</taxon>
        <taxon>Cytophagales</taxon>
        <taxon>Hymenobacteraceae</taxon>
        <taxon>Hymenobacter</taxon>
    </lineage>
</organism>
<dbReference type="Proteomes" id="UP000192266">
    <property type="component" value="Unassembled WGS sequence"/>
</dbReference>